<evidence type="ECO:0000256" key="8">
    <source>
        <dbReference type="SAM" id="MobiDB-lite"/>
    </source>
</evidence>
<evidence type="ECO:0000259" key="9">
    <source>
        <dbReference type="Pfam" id="PF16528"/>
    </source>
</evidence>
<feature type="region of interest" description="Disordered" evidence="8">
    <location>
        <begin position="232"/>
        <end position="251"/>
    </location>
</feature>
<dbReference type="InterPro" id="IPR042561">
    <property type="entry name" value="Exo84_C_1"/>
</dbReference>
<evidence type="ECO:0000256" key="4">
    <source>
        <dbReference type="ARBA" id="ARBA00022448"/>
    </source>
</evidence>
<dbReference type="PANTHER" id="PTHR21426:SF12">
    <property type="entry name" value="EXOCYST COMPLEX COMPONENT 8"/>
    <property type="match status" value="1"/>
</dbReference>
<accession>A0A0P1KV03</accession>
<dbReference type="InterPro" id="IPR016159">
    <property type="entry name" value="Cullin_repeat-like_dom_sf"/>
</dbReference>
<evidence type="ECO:0000256" key="2">
    <source>
        <dbReference type="ARBA" id="ARBA00007210"/>
    </source>
</evidence>
<name>A0A0P1KV03_9SACH</name>
<evidence type="ECO:0000256" key="1">
    <source>
        <dbReference type="ARBA" id="ARBA00004398"/>
    </source>
</evidence>
<keyword evidence="6" id="KW-0653">Protein transport</keyword>
<evidence type="ECO:0000313" key="11">
    <source>
        <dbReference type="Proteomes" id="UP000236544"/>
    </source>
</evidence>
<feature type="compositionally biased region" description="Polar residues" evidence="8">
    <location>
        <begin position="97"/>
        <end position="116"/>
    </location>
</feature>
<dbReference type="GO" id="GO:0006887">
    <property type="term" value="P:exocytosis"/>
    <property type="evidence" value="ECO:0007669"/>
    <property type="project" value="UniProtKB-KW"/>
</dbReference>
<keyword evidence="4" id="KW-0813">Transport</keyword>
<feature type="domain" description="Exocyst component Exo84 C-terminal" evidence="9">
    <location>
        <begin position="478"/>
        <end position="680"/>
    </location>
</feature>
<dbReference type="Gene3D" id="2.30.29.30">
    <property type="entry name" value="Pleckstrin-homology domain (PH domain)/Phosphotyrosine-binding domain (PTB)"/>
    <property type="match status" value="1"/>
</dbReference>
<dbReference type="Pfam" id="PF16528">
    <property type="entry name" value="Exo84_C"/>
    <property type="match status" value="1"/>
</dbReference>
<feature type="region of interest" description="Disordered" evidence="8">
    <location>
        <begin position="1"/>
        <end position="47"/>
    </location>
</feature>
<dbReference type="InterPro" id="IPR032403">
    <property type="entry name" value="Exo84_C"/>
</dbReference>
<protein>
    <recommendedName>
        <fullName evidence="3">Exocyst complex component EXO84</fullName>
    </recommendedName>
</protein>
<dbReference type="EMBL" id="LN890553">
    <property type="protein sequence ID" value="CUS23867.1"/>
    <property type="molecule type" value="Genomic_DNA"/>
</dbReference>
<dbReference type="GO" id="GO:0015031">
    <property type="term" value="P:protein transport"/>
    <property type="evidence" value="ECO:0007669"/>
    <property type="project" value="UniProtKB-KW"/>
</dbReference>
<dbReference type="Gene3D" id="1.20.58.1210">
    <property type="entry name" value="Exo84p, N-terminal helical domain"/>
    <property type="match status" value="1"/>
</dbReference>
<evidence type="ECO:0000256" key="7">
    <source>
        <dbReference type="SAM" id="Coils"/>
    </source>
</evidence>
<dbReference type="Pfam" id="PF08700">
    <property type="entry name" value="VPS51_Exo84_N"/>
    <property type="match status" value="1"/>
</dbReference>
<evidence type="ECO:0000313" key="10">
    <source>
        <dbReference type="EMBL" id="CUS23867.1"/>
    </source>
</evidence>
<feature type="compositionally biased region" description="Polar residues" evidence="8">
    <location>
        <begin position="37"/>
        <end position="47"/>
    </location>
</feature>
<organism evidence="10 11">
    <name type="scientific">Lachancea quebecensis</name>
    <dbReference type="NCBI Taxonomy" id="1654605"/>
    <lineage>
        <taxon>Eukaryota</taxon>
        <taxon>Fungi</taxon>
        <taxon>Dikarya</taxon>
        <taxon>Ascomycota</taxon>
        <taxon>Saccharomycotina</taxon>
        <taxon>Saccharomycetes</taxon>
        <taxon>Saccharomycetales</taxon>
        <taxon>Saccharomycetaceae</taxon>
        <taxon>Lachancea</taxon>
    </lineage>
</organism>
<keyword evidence="11" id="KW-1185">Reference proteome</keyword>
<keyword evidence="7" id="KW-0175">Coiled coil</keyword>
<dbReference type="AlphaFoldDB" id="A0A0P1KV03"/>
<feature type="region of interest" description="Disordered" evidence="8">
    <location>
        <begin position="413"/>
        <end position="441"/>
    </location>
</feature>
<evidence type="ECO:0000256" key="6">
    <source>
        <dbReference type="ARBA" id="ARBA00022927"/>
    </source>
</evidence>
<reference evidence="11" key="1">
    <citation type="submission" date="2015-10" db="EMBL/GenBank/DDBJ databases">
        <authorList>
            <person name="Devillers H."/>
        </authorList>
    </citation>
    <scope>NUCLEOTIDE SEQUENCE [LARGE SCALE GENOMIC DNA]</scope>
</reference>
<dbReference type="OrthoDB" id="642193at2759"/>
<sequence>MVELSLRKARNNWKQISSPSKTKTRSRSPANAKFKSNPYQNLTVPSNYSELPQIGTKERNRVGTSMQRRLSFHNPKYVPPPSDYSSVPLPQLGSSSLLNVEGGSMQTRSRSNSNLLRPQHTEVGGGQSLRQILSNSSFKAKEYVAHTLGNASALEIDRFTSELNDLSFEVTDEIKENINRSYAQVLQVNKDLDIASIELKQLRSSVSDLEGVMGELESMAEKKLMLERGQTNKARSEQASLMPPTKTPKARDRTSVIMLEKMWNNELAALFKSVEGAQKFISPLPGRHVLMEAADWYEINAATLKPLRAVHIFVLNDMIMVAARNQDRKQHDLIACHCHALRDTNIDPQKDNRIGLYFSNRNQCLLQTQKTREYDRFVSTVRGAKDDLNVISQAEKENARRLRDSFSYLQATQQTPGRELTLSPTRGHTRNSSLGNNTARNLNDSSDNYLLQTITATIQPQSRFSGAELGRGAFGRFDNDIEDFDIVFARHDYKQAIQKLESLNKFLQALVKESNQDNYMVLNLLQLKVSYRNQLLTTKLTQLASAEIFDFSKLVKYVQDLLILGYSHDALELFLQNRSKYIHELILKVASTHNPVIYLTQISVIRFQTLKKVVLSVQELFKNTETNFSSALVSWCDEEVDKHFALIDKQFLNLEAIPPSSIKSSRRQIDDLKSVGLDFVYKLDDFIRKNSEKIG</sequence>
<dbReference type="GO" id="GO:0030133">
    <property type="term" value="C:transport vesicle"/>
    <property type="evidence" value="ECO:0007669"/>
    <property type="project" value="UniProtKB-SubCell"/>
</dbReference>
<proteinExistence type="inferred from homology"/>
<evidence type="ECO:0000256" key="3">
    <source>
        <dbReference type="ARBA" id="ARBA00021269"/>
    </source>
</evidence>
<dbReference type="Pfam" id="PF25345">
    <property type="entry name" value="PH_EXO84"/>
    <property type="match status" value="1"/>
</dbReference>
<comment type="subcellular location">
    <subcellularLocation>
        <location evidence="1">Cytoplasmic vesicle</location>
        <location evidence="1">Secretory vesicle</location>
    </subcellularLocation>
</comment>
<comment type="similarity">
    <text evidence="2">Belongs to the EXO84 family.</text>
</comment>
<dbReference type="InterPro" id="IPR011993">
    <property type="entry name" value="PH-like_dom_sf"/>
</dbReference>
<dbReference type="InterPro" id="IPR042560">
    <property type="entry name" value="Exo84_C_2"/>
</dbReference>
<dbReference type="SUPFAM" id="SSF74788">
    <property type="entry name" value="Cullin repeat-like"/>
    <property type="match status" value="1"/>
</dbReference>
<feature type="coiled-coil region" evidence="7">
    <location>
        <begin position="490"/>
        <end position="517"/>
    </location>
</feature>
<dbReference type="Gene3D" id="1.20.58.1220">
    <property type="entry name" value="Exo84p, C-terminal helical domain"/>
    <property type="match status" value="1"/>
</dbReference>
<dbReference type="GO" id="GO:0006893">
    <property type="term" value="P:Golgi to plasma membrane transport"/>
    <property type="evidence" value="ECO:0007669"/>
    <property type="project" value="TreeGrafter"/>
</dbReference>
<dbReference type="Proteomes" id="UP000236544">
    <property type="component" value="Unassembled WGS sequence"/>
</dbReference>
<dbReference type="PANTHER" id="PTHR21426">
    <property type="entry name" value="EXOCYST COMPLEX COMPONENT 8"/>
    <property type="match status" value="1"/>
</dbReference>
<keyword evidence="5" id="KW-0268">Exocytosis</keyword>
<gene>
    <name evidence="10" type="ORF">LAQU0_S12e01816g</name>
</gene>
<dbReference type="GO" id="GO:0000145">
    <property type="term" value="C:exocyst"/>
    <property type="evidence" value="ECO:0007669"/>
    <property type="project" value="InterPro"/>
</dbReference>
<dbReference type="InterPro" id="IPR033961">
    <property type="entry name" value="Exo84"/>
</dbReference>
<evidence type="ECO:0000256" key="5">
    <source>
        <dbReference type="ARBA" id="ARBA00022483"/>
    </source>
</evidence>
<feature type="region of interest" description="Disordered" evidence="8">
    <location>
        <begin position="97"/>
        <end position="127"/>
    </location>
</feature>